<dbReference type="GO" id="GO:0005525">
    <property type="term" value="F:GTP binding"/>
    <property type="evidence" value="ECO:0007669"/>
    <property type="project" value="UniProtKB-UniRule"/>
</dbReference>
<evidence type="ECO:0000256" key="10">
    <source>
        <dbReference type="RuleBase" id="RU003313"/>
    </source>
</evidence>
<dbReference type="CDD" id="cd04164">
    <property type="entry name" value="trmE"/>
    <property type="match status" value="1"/>
</dbReference>
<evidence type="ECO:0000313" key="13">
    <source>
        <dbReference type="Proteomes" id="UP000221024"/>
    </source>
</evidence>
<dbReference type="InterPro" id="IPR025867">
    <property type="entry name" value="MnmE_helical"/>
</dbReference>
<keyword evidence="7 9" id="KW-0630">Potassium</keyword>
<dbReference type="InterPro" id="IPR027368">
    <property type="entry name" value="MnmE_dom2"/>
</dbReference>
<proteinExistence type="inferred from homology"/>
<comment type="caution">
    <text evidence="12">The sequence shown here is derived from an EMBL/GenBank/DDBJ whole genome shotgun (WGS) entry which is preliminary data.</text>
</comment>
<keyword evidence="5 9" id="KW-0378">Hydrolase</keyword>
<dbReference type="RefSeq" id="WP_098061204.1">
    <property type="nucleotide sequence ID" value="NZ_PDEP01000002.1"/>
</dbReference>
<dbReference type="GO" id="GO:0046872">
    <property type="term" value="F:metal ion binding"/>
    <property type="evidence" value="ECO:0007669"/>
    <property type="project" value="UniProtKB-KW"/>
</dbReference>
<dbReference type="InterPro" id="IPR031168">
    <property type="entry name" value="G_TrmE"/>
</dbReference>
<dbReference type="InterPro" id="IPR018948">
    <property type="entry name" value="GTP-bd_TrmE_N"/>
</dbReference>
<comment type="similarity">
    <text evidence="1 9 10">Belongs to the TRAFAC class TrmE-Era-EngA-EngB-Septin-like GTPase superfamily. TrmE GTPase family.</text>
</comment>
<dbReference type="EC" id="3.6.-.-" evidence="9"/>
<dbReference type="PROSITE" id="PS51709">
    <property type="entry name" value="G_TRME"/>
    <property type="match status" value="1"/>
</dbReference>
<comment type="cofactor">
    <cofactor evidence="9">
        <name>K(+)</name>
        <dbReference type="ChEBI" id="CHEBI:29103"/>
    </cofactor>
    <text evidence="9">Binds 1 potassium ion per subunit.</text>
</comment>
<feature type="binding site" evidence="9">
    <location>
        <position position="24"/>
    </location>
    <ligand>
        <name>(6S)-5-formyl-5,6,7,8-tetrahydrofolate</name>
        <dbReference type="ChEBI" id="CHEBI:57457"/>
    </ligand>
</feature>
<keyword evidence="4 9" id="KW-0547">Nucleotide-binding</keyword>
<dbReference type="GO" id="GO:0005829">
    <property type="term" value="C:cytosol"/>
    <property type="evidence" value="ECO:0007669"/>
    <property type="project" value="TreeGrafter"/>
</dbReference>
<dbReference type="PRINTS" id="PR00326">
    <property type="entry name" value="GTP1OBG"/>
</dbReference>
<evidence type="ECO:0000256" key="3">
    <source>
        <dbReference type="ARBA" id="ARBA00022723"/>
    </source>
</evidence>
<accession>A0A2H3P831</accession>
<dbReference type="Pfam" id="PF01926">
    <property type="entry name" value="MMR_HSR1"/>
    <property type="match status" value="1"/>
</dbReference>
<dbReference type="AlphaFoldDB" id="A0A2H3P831"/>
<feature type="binding site" evidence="9">
    <location>
        <begin position="274"/>
        <end position="277"/>
    </location>
    <ligand>
        <name>GTP</name>
        <dbReference type="ChEBI" id="CHEBI:37565"/>
    </ligand>
</feature>
<comment type="function">
    <text evidence="9">Exhibits a very high intrinsic GTPase hydrolysis rate. Involved in the addition of a carboxymethylaminomethyl (cmnm) group at the wobble position (U34) of certain tRNAs, forming tRNA-cmnm(5)s(2)U34.</text>
</comment>
<dbReference type="GO" id="GO:0042802">
    <property type="term" value="F:identical protein binding"/>
    <property type="evidence" value="ECO:0007669"/>
    <property type="project" value="UniProtKB-ARBA"/>
</dbReference>
<protein>
    <recommendedName>
        <fullName evidence="9">tRNA modification GTPase MnmE</fullName>
        <ecNumber evidence="9">3.6.-.-</ecNumber>
    </recommendedName>
</protein>
<evidence type="ECO:0000256" key="9">
    <source>
        <dbReference type="HAMAP-Rule" id="MF_00379"/>
    </source>
</evidence>
<dbReference type="Pfam" id="PF10396">
    <property type="entry name" value="TrmE_N"/>
    <property type="match status" value="1"/>
</dbReference>
<dbReference type="InterPro" id="IPR004520">
    <property type="entry name" value="GTPase_MnmE"/>
</dbReference>
<evidence type="ECO:0000256" key="5">
    <source>
        <dbReference type="ARBA" id="ARBA00022801"/>
    </source>
</evidence>
<dbReference type="NCBIfam" id="NF003661">
    <property type="entry name" value="PRK05291.1-3"/>
    <property type="match status" value="1"/>
</dbReference>
<dbReference type="CDD" id="cd14858">
    <property type="entry name" value="TrmE_N"/>
    <property type="match status" value="1"/>
</dbReference>
<sequence>MPADPDTIAAIATARGRAALAIIRVSGPQAHALVNERFRGDDLTSVASHTAHVGYVVDAEGEALDQVVTTVFQGPRSATGEDVVEVSCHGGDLAPQLVLDALLEAGARMAEPGEFTERAFLNGKLDLAQAEAVADLIHASSEQAHRVSMQHLRGRYSDRLSNLREELLDLCALMELEIDFSEEDVEFADRERLTTLLDTAQRLVSTLLDSYRTGELLRDGVRVVIGGRPNAGKSTLLNALVGRDRAIVSATPGTTRDEIEAEAELDGLLFRFVDTAGLRDTSNQIEAEGVRRAEASIREADVLLYVYDQQRGLDDDEHTFLQELSDAEPSVPTVVVANKSDTVDTERTPDLNVGRTLSFSALDAFDDADELDRLTTALLDQVDADLRDTEASAVVMNKRHRQHLQEAQTALERAQTAYEQGVSSDLLTLDLREALHALGAITGEVTNEDVLGQIFSQFCIGK</sequence>
<evidence type="ECO:0000256" key="6">
    <source>
        <dbReference type="ARBA" id="ARBA00022842"/>
    </source>
</evidence>
<dbReference type="NCBIfam" id="TIGR00231">
    <property type="entry name" value="small_GTP"/>
    <property type="match status" value="1"/>
</dbReference>
<keyword evidence="13" id="KW-1185">Reference proteome</keyword>
<dbReference type="PANTHER" id="PTHR42714:SF2">
    <property type="entry name" value="TRNA MODIFICATION GTPASE GTPBP3, MITOCHONDRIAL"/>
    <property type="match status" value="1"/>
</dbReference>
<keyword evidence="9" id="KW-0963">Cytoplasm</keyword>
<dbReference type="GO" id="GO:0030488">
    <property type="term" value="P:tRNA methylation"/>
    <property type="evidence" value="ECO:0007669"/>
    <property type="project" value="TreeGrafter"/>
</dbReference>
<name>A0A2H3P831_9BACT</name>
<evidence type="ECO:0000256" key="7">
    <source>
        <dbReference type="ARBA" id="ARBA00022958"/>
    </source>
</evidence>
<dbReference type="SUPFAM" id="SSF116878">
    <property type="entry name" value="TrmE connector domain"/>
    <property type="match status" value="1"/>
</dbReference>
<dbReference type="NCBIfam" id="TIGR00450">
    <property type="entry name" value="mnmE_trmE_thdF"/>
    <property type="match status" value="1"/>
</dbReference>
<feature type="binding site" evidence="9">
    <location>
        <position position="124"/>
    </location>
    <ligand>
        <name>(6S)-5-formyl-5,6,7,8-tetrahydrofolate</name>
        <dbReference type="ChEBI" id="CHEBI:57457"/>
    </ligand>
</feature>
<dbReference type="PANTHER" id="PTHR42714">
    <property type="entry name" value="TRNA MODIFICATION GTPASE GTPBP3"/>
    <property type="match status" value="1"/>
</dbReference>
<dbReference type="HAMAP" id="MF_00379">
    <property type="entry name" value="GTPase_MnmE"/>
    <property type="match status" value="1"/>
</dbReference>
<dbReference type="Gene3D" id="1.20.120.430">
    <property type="entry name" value="tRNA modification GTPase MnmE domain 2"/>
    <property type="match status" value="1"/>
</dbReference>
<dbReference type="InterPro" id="IPR005225">
    <property type="entry name" value="Small_GTP-bd"/>
</dbReference>
<dbReference type="EMBL" id="PDEP01000002">
    <property type="protein sequence ID" value="PEN08808.1"/>
    <property type="molecule type" value="Genomic_DNA"/>
</dbReference>
<keyword evidence="6 9" id="KW-0460">Magnesium</keyword>
<evidence type="ECO:0000256" key="1">
    <source>
        <dbReference type="ARBA" id="ARBA00011043"/>
    </source>
</evidence>
<evidence type="ECO:0000256" key="4">
    <source>
        <dbReference type="ARBA" id="ARBA00022741"/>
    </source>
</evidence>
<feature type="binding site" evidence="9">
    <location>
        <position position="255"/>
    </location>
    <ligand>
        <name>Mg(2+)</name>
        <dbReference type="ChEBI" id="CHEBI:18420"/>
    </ligand>
</feature>
<keyword evidence="2 9" id="KW-0819">tRNA processing</keyword>
<gene>
    <name evidence="9" type="primary">mnmE</name>
    <name evidence="9" type="synonym">trmE</name>
    <name evidence="12" type="ORF">CRI93_03370</name>
</gene>
<feature type="binding site" evidence="9">
    <location>
        <position position="234"/>
    </location>
    <ligand>
        <name>Mg(2+)</name>
        <dbReference type="ChEBI" id="CHEBI:18420"/>
    </ligand>
</feature>
<dbReference type="OrthoDB" id="9805918at2"/>
<dbReference type="GO" id="GO:0003924">
    <property type="term" value="F:GTPase activity"/>
    <property type="evidence" value="ECO:0007669"/>
    <property type="project" value="UniProtKB-UniRule"/>
</dbReference>
<comment type="caution">
    <text evidence="9">Lacks conserved residue(s) required for the propagation of feature annotation.</text>
</comment>
<comment type="subunit">
    <text evidence="9">Homodimer. Heterotetramer of two MnmE and two MnmG subunits.</text>
</comment>
<reference evidence="12 13" key="1">
    <citation type="submission" date="2017-10" db="EMBL/GenBank/DDBJ databases">
        <title>Draft genome of Longimonas halophila.</title>
        <authorList>
            <person name="Goh K.M."/>
            <person name="Shamsir M.S."/>
            <person name="Lim S.W."/>
        </authorList>
    </citation>
    <scope>NUCLEOTIDE SEQUENCE [LARGE SCALE GENOMIC DNA]</scope>
    <source>
        <strain evidence="12 13">KCTC 42399</strain>
    </source>
</reference>
<keyword evidence="8 9" id="KW-0342">GTP-binding</keyword>
<feature type="binding site" evidence="9">
    <location>
        <position position="462"/>
    </location>
    <ligand>
        <name>(6S)-5-formyl-5,6,7,8-tetrahydrofolate</name>
        <dbReference type="ChEBI" id="CHEBI:57457"/>
    </ligand>
</feature>
<dbReference type="InterPro" id="IPR027417">
    <property type="entry name" value="P-loop_NTPase"/>
</dbReference>
<keyword evidence="3 9" id="KW-0479">Metal-binding</keyword>
<dbReference type="FunFam" id="3.30.1360.120:FF:000003">
    <property type="entry name" value="tRNA modification GTPase MnmE"/>
    <property type="match status" value="1"/>
</dbReference>
<feature type="binding site" evidence="9">
    <location>
        <begin position="249"/>
        <end position="255"/>
    </location>
    <ligand>
        <name>GTP</name>
        <dbReference type="ChEBI" id="CHEBI:37565"/>
    </ligand>
</feature>
<dbReference type="Pfam" id="PF12631">
    <property type="entry name" value="MnmE_helical"/>
    <property type="match status" value="1"/>
</dbReference>
<evidence type="ECO:0000259" key="11">
    <source>
        <dbReference type="PROSITE" id="PS51709"/>
    </source>
</evidence>
<dbReference type="Gene3D" id="3.40.50.300">
    <property type="entry name" value="P-loop containing nucleotide triphosphate hydrolases"/>
    <property type="match status" value="1"/>
</dbReference>
<dbReference type="Gene3D" id="3.30.1360.120">
    <property type="entry name" value="Probable tRNA modification gtpase trme, domain 1"/>
    <property type="match status" value="1"/>
</dbReference>
<dbReference type="InterPro" id="IPR027266">
    <property type="entry name" value="TrmE/GcvT-like"/>
</dbReference>
<evidence type="ECO:0000256" key="2">
    <source>
        <dbReference type="ARBA" id="ARBA00022694"/>
    </source>
</evidence>
<comment type="subcellular location">
    <subcellularLocation>
        <location evidence="9">Cytoplasm</location>
    </subcellularLocation>
</comment>
<evidence type="ECO:0000313" key="12">
    <source>
        <dbReference type="EMBL" id="PEN08808.1"/>
    </source>
</evidence>
<organism evidence="12 13">
    <name type="scientific">Longimonas halophila</name>
    <dbReference type="NCBI Taxonomy" id="1469170"/>
    <lineage>
        <taxon>Bacteria</taxon>
        <taxon>Pseudomonadati</taxon>
        <taxon>Rhodothermota</taxon>
        <taxon>Rhodothermia</taxon>
        <taxon>Rhodothermales</taxon>
        <taxon>Salisaetaceae</taxon>
        <taxon>Longimonas</taxon>
    </lineage>
</organism>
<feature type="domain" description="TrmE-type G" evidence="11">
    <location>
        <begin position="220"/>
        <end position="383"/>
    </location>
</feature>
<dbReference type="InterPro" id="IPR006073">
    <property type="entry name" value="GTP-bd"/>
</dbReference>
<evidence type="ECO:0000256" key="8">
    <source>
        <dbReference type="ARBA" id="ARBA00023134"/>
    </source>
</evidence>
<dbReference type="Proteomes" id="UP000221024">
    <property type="component" value="Unassembled WGS sequence"/>
</dbReference>
<feature type="binding site" evidence="9">
    <location>
        <begin position="230"/>
        <end position="235"/>
    </location>
    <ligand>
        <name>GTP</name>
        <dbReference type="ChEBI" id="CHEBI:37565"/>
    </ligand>
</feature>
<feature type="binding site" evidence="9">
    <location>
        <position position="85"/>
    </location>
    <ligand>
        <name>(6S)-5-formyl-5,6,7,8-tetrahydrofolate</name>
        <dbReference type="ChEBI" id="CHEBI:57457"/>
    </ligand>
</feature>
<dbReference type="SUPFAM" id="SSF52540">
    <property type="entry name" value="P-loop containing nucleoside triphosphate hydrolases"/>
    <property type="match status" value="1"/>
</dbReference>
<dbReference type="GO" id="GO:0002098">
    <property type="term" value="P:tRNA wobble uridine modification"/>
    <property type="evidence" value="ECO:0007669"/>
    <property type="project" value="TreeGrafter"/>
</dbReference>